<sequence length="266" mass="26570">MDGVTPTPCLLHSPKHKNPGLLGAARQERRTNEDRKRPPVPGDVPRFPGPRAAPSAGRHPTRARSLLPGRCRGPEEAADASGSARGTCGSRASEGLAAHSNPFRVKQDIRREKEKGRAGVAGGAGGRRREEEPRGPGPGLGPGPGPGRGRGRGRVGAGRATGALGARAARGARAAPPPGAAGRGPGSLAPPLPAPPLSLPPPAFPALPSSSPPSRPPSPSQTESRTPGRLPAAAAAAAAAAPGLPASAPPWPVLFSPYKDGGAGSL</sequence>
<organism evidence="2 3">
    <name type="scientific">Eschrichtius robustus</name>
    <name type="common">California gray whale</name>
    <name type="synonym">Eschrichtius gibbosus</name>
    <dbReference type="NCBI Taxonomy" id="9764"/>
    <lineage>
        <taxon>Eukaryota</taxon>
        <taxon>Metazoa</taxon>
        <taxon>Chordata</taxon>
        <taxon>Craniata</taxon>
        <taxon>Vertebrata</taxon>
        <taxon>Euteleostomi</taxon>
        <taxon>Mammalia</taxon>
        <taxon>Eutheria</taxon>
        <taxon>Laurasiatheria</taxon>
        <taxon>Artiodactyla</taxon>
        <taxon>Whippomorpha</taxon>
        <taxon>Cetacea</taxon>
        <taxon>Mysticeti</taxon>
        <taxon>Eschrichtiidae</taxon>
        <taxon>Eschrichtius</taxon>
    </lineage>
</organism>
<dbReference type="Proteomes" id="UP001159641">
    <property type="component" value="Unassembled WGS sequence"/>
</dbReference>
<feature type="compositionally biased region" description="Basic and acidic residues" evidence="1">
    <location>
        <begin position="105"/>
        <end position="117"/>
    </location>
</feature>
<evidence type="ECO:0008006" key="4">
    <source>
        <dbReference type="Google" id="ProtNLM"/>
    </source>
</evidence>
<proteinExistence type="predicted"/>
<feature type="compositionally biased region" description="Low complexity" evidence="1">
    <location>
        <begin position="157"/>
        <end position="174"/>
    </location>
</feature>
<feature type="compositionally biased region" description="Pro residues" evidence="1">
    <location>
        <begin position="188"/>
        <end position="219"/>
    </location>
</feature>
<dbReference type="AlphaFoldDB" id="A0AB34HY80"/>
<keyword evidence="3" id="KW-1185">Reference proteome</keyword>
<feature type="region of interest" description="Disordered" evidence="1">
    <location>
        <begin position="1"/>
        <end position="266"/>
    </location>
</feature>
<reference evidence="2 3" key="1">
    <citation type="submission" date="2022-11" db="EMBL/GenBank/DDBJ databases">
        <title>Whole genome sequence of Eschrichtius robustus ER-17-0199.</title>
        <authorList>
            <person name="Bruniche-Olsen A."/>
            <person name="Black A.N."/>
            <person name="Fields C.J."/>
            <person name="Walden K."/>
            <person name="Dewoody J.A."/>
        </authorList>
    </citation>
    <scope>NUCLEOTIDE SEQUENCE [LARGE SCALE GENOMIC DNA]</scope>
    <source>
        <strain evidence="2">ER-17-0199</strain>
        <tissue evidence="2">Blubber</tissue>
    </source>
</reference>
<feature type="compositionally biased region" description="Pro residues" evidence="1">
    <location>
        <begin position="135"/>
        <end position="145"/>
    </location>
</feature>
<evidence type="ECO:0000313" key="3">
    <source>
        <dbReference type="Proteomes" id="UP001159641"/>
    </source>
</evidence>
<feature type="compositionally biased region" description="Low complexity" evidence="1">
    <location>
        <begin position="231"/>
        <end position="246"/>
    </location>
</feature>
<evidence type="ECO:0000256" key="1">
    <source>
        <dbReference type="SAM" id="MobiDB-lite"/>
    </source>
</evidence>
<accession>A0AB34HY80</accession>
<comment type="caution">
    <text evidence="2">The sequence shown here is derived from an EMBL/GenBank/DDBJ whole genome shotgun (WGS) entry which is preliminary data.</text>
</comment>
<evidence type="ECO:0000313" key="2">
    <source>
        <dbReference type="EMBL" id="KAJ8795379.1"/>
    </source>
</evidence>
<feature type="compositionally biased region" description="Basic and acidic residues" evidence="1">
    <location>
        <begin position="26"/>
        <end position="37"/>
    </location>
</feature>
<dbReference type="EMBL" id="JAIQCJ010000577">
    <property type="protein sequence ID" value="KAJ8795379.1"/>
    <property type="molecule type" value="Genomic_DNA"/>
</dbReference>
<protein>
    <recommendedName>
        <fullName evidence="4">Basic proline-rich protein-like</fullName>
    </recommendedName>
</protein>
<name>A0AB34HY80_ESCRO</name>
<gene>
    <name evidence="2" type="ORF">J1605_018394</name>
</gene>